<proteinExistence type="predicted"/>
<organism evidence="2 3">
    <name type="scientific">Euroglyphus maynei</name>
    <name type="common">Mayne's house dust mite</name>
    <dbReference type="NCBI Taxonomy" id="6958"/>
    <lineage>
        <taxon>Eukaryota</taxon>
        <taxon>Metazoa</taxon>
        <taxon>Ecdysozoa</taxon>
        <taxon>Arthropoda</taxon>
        <taxon>Chelicerata</taxon>
        <taxon>Arachnida</taxon>
        <taxon>Acari</taxon>
        <taxon>Acariformes</taxon>
        <taxon>Sarcoptiformes</taxon>
        <taxon>Astigmata</taxon>
        <taxon>Psoroptidia</taxon>
        <taxon>Analgoidea</taxon>
        <taxon>Pyroglyphidae</taxon>
        <taxon>Pyroglyphinae</taxon>
        <taxon>Euroglyphus</taxon>
    </lineage>
</organism>
<dbReference type="AlphaFoldDB" id="A0A1Y3B6Y0"/>
<evidence type="ECO:0000313" key="3">
    <source>
        <dbReference type="Proteomes" id="UP000194236"/>
    </source>
</evidence>
<feature type="transmembrane region" description="Helical" evidence="1">
    <location>
        <begin position="15"/>
        <end position="33"/>
    </location>
</feature>
<keyword evidence="1" id="KW-1133">Transmembrane helix</keyword>
<keyword evidence="1" id="KW-0472">Membrane</keyword>
<dbReference type="Proteomes" id="UP000194236">
    <property type="component" value="Unassembled WGS sequence"/>
</dbReference>
<dbReference type="EMBL" id="MUJZ01036740">
    <property type="protein sequence ID" value="OTF76591.1"/>
    <property type="molecule type" value="Genomic_DNA"/>
</dbReference>
<accession>A0A1Y3B6Y0</accession>
<name>A0A1Y3B6Y0_EURMA</name>
<evidence type="ECO:0000313" key="2">
    <source>
        <dbReference type="EMBL" id="OTF76591.1"/>
    </source>
</evidence>
<gene>
    <name evidence="2" type="ORF">BLA29_010904</name>
</gene>
<protein>
    <submittedName>
        <fullName evidence="2">Uncharacterized protein</fullName>
    </submittedName>
</protein>
<sequence length="44" mass="5180">MIGHTVLRVSNTVSQWNYVIVELMDFCCLLVIYNQRVKKHSMPL</sequence>
<evidence type="ECO:0000256" key="1">
    <source>
        <dbReference type="SAM" id="Phobius"/>
    </source>
</evidence>
<reference evidence="2 3" key="1">
    <citation type="submission" date="2017-03" db="EMBL/GenBank/DDBJ databases">
        <title>Genome Survey of Euroglyphus maynei.</title>
        <authorList>
            <person name="Arlian L.G."/>
            <person name="Morgan M.S."/>
            <person name="Rider S.D."/>
        </authorList>
    </citation>
    <scope>NUCLEOTIDE SEQUENCE [LARGE SCALE GENOMIC DNA]</scope>
    <source>
        <strain evidence="2">Arlian Lab</strain>
        <tissue evidence="2">Whole body</tissue>
    </source>
</reference>
<keyword evidence="3" id="KW-1185">Reference proteome</keyword>
<keyword evidence="1" id="KW-0812">Transmembrane</keyword>
<comment type="caution">
    <text evidence="2">The sequence shown here is derived from an EMBL/GenBank/DDBJ whole genome shotgun (WGS) entry which is preliminary data.</text>
</comment>